<evidence type="ECO:0000313" key="2">
    <source>
        <dbReference type="Proteomes" id="UP000516444"/>
    </source>
</evidence>
<dbReference type="Proteomes" id="UP000516444">
    <property type="component" value="Chromosome"/>
</dbReference>
<protein>
    <submittedName>
        <fullName evidence="1">Uncharacterized protein</fullName>
    </submittedName>
</protein>
<dbReference type="AlphaFoldDB" id="A0A7G1NUB7"/>
<dbReference type="EMBL" id="AP023440">
    <property type="protein sequence ID" value="BCL26943.1"/>
    <property type="molecule type" value="Genomic_DNA"/>
</dbReference>
<gene>
    <name evidence="1" type="ORF">GCM10017557_18020</name>
</gene>
<accession>A0A7G1NUB7</accession>
<proteinExistence type="predicted"/>
<dbReference type="KEGG" id="sgm:GCM10017557_18020"/>
<keyword evidence="2" id="KW-1185">Reference proteome</keyword>
<name>A0A7G1NUB7_9ACTN</name>
<sequence>MPDPNHAVYEACFTRSLLQLLSGAGRRRLVAFRVDAEGVLLGGAPARYKAQTAFVPWEDITSVVVWQQRMAGPSMDYIGVQRRTGAPALPGMNAGLRPDQTAELAPHVEHDLFLASRPVNRWRLDPEGLQAAVEAFAPGVSVLVHEQRNAK</sequence>
<evidence type="ECO:0000313" key="1">
    <source>
        <dbReference type="EMBL" id="BCL26943.1"/>
    </source>
</evidence>
<organism evidence="1 2">
    <name type="scientific">Streptomyces aurantiacus</name>
    <dbReference type="NCBI Taxonomy" id="47760"/>
    <lineage>
        <taxon>Bacteria</taxon>
        <taxon>Bacillati</taxon>
        <taxon>Actinomycetota</taxon>
        <taxon>Actinomycetes</taxon>
        <taxon>Kitasatosporales</taxon>
        <taxon>Streptomycetaceae</taxon>
        <taxon>Streptomyces</taxon>
        <taxon>Streptomyces aurantiacus group</taxon>
    </lineage>
</organism>
<dbReference type="RefSeq" id="WP_190849893.1">
    <property type="nucleotide sequence ID" value="NZ_AP023440.1"/>
</dbReference>
<reference evidence="1 2" key="1">
    <citation type="journal article" date="2014" name="Int. J. Syst. Evol. Microbiol.">
        <title>Complete genome sequence of Corynebacterium casei LMG S-19264T (=DSM 44701T), isolated from a smear-ripened cheese.</title>
        <authorList>
            <consortium name="US DOE Joint Genome Institute (JGI-PGF)"/>
            <person name="Walter F."/>
            <person name="Albersmeier A."/>
            <person name="Kalinowski J."/>
            <person name="Ruckert C."/>
        </authorList>
    </citation>
    <scope>NUCLEOTIDE SEQUENCE [LARGE SCALE GENOMIC DNA]</scope>
    <source>
        <strain evidence="1 2">JCM 4677</strain>
    </source>
</reference>